<accession>A0A7H5A5J5</accession>
<keyword evidence="1" id="KW-1133">Transmembrane helix</keyword>
<dbReference type="InterPro" id="IPR021329">
    <property type="entry name" value="DUF2938"/>
</dbReference>
<dbReference type="AlphaFoldDB" id="A0A7H5A5J5"/>
<protein>
    <recommendedName>
        <fullName evidence="4">DUF2938 domain-containing protein</fullName>
    </recommendedName>
</protein>
<reference evidence="2 3" key="1">
    <citation type="submission" date="2014-01" db="EMBL/GenBank/DDBJ databases">
        <title>The Genome Sequence of Klebsiella oxytoca MGH 27.</title>
        <authorList>
            <consortium name="The Broad Institute Genomics Platform"/>
            <consortium name="The Broad Institute Genome Sequencing Center for Infectious Disease"/>
            <person name="Murphy C."/>
            <person name="Cosimi L."/>
            <person name="Cerqueira G."/>
            <person name="Feldgarden M."/>
            <person name="Earl A."/>
            <person name="Hung D."/>
            <person name="Onderdonk A.B."/>
            <person name="Ferraro M.J."/>
            <person name="Hooper D."/>
            <person name="Dekker J."/>
            <person name="O'Brien T."/>
            <person name="Huang S."/>
            <person name="Quan V."/>
            <person name="Ernst C."/>
            <person name="Delaney M."/>
            <person name="DuBois A."/>
            <person name="Kim D.S."/>
            <person name="Young S.K."/>
            <person name="Zeng Q."/>
            <person name="Gargeya S."/>
            <person name="Fitzgerald M."/>
            <person name="Abouelleil A."/>
            <person name="Alvarado L."/>
            <person name="Berlin A.M."/>
            <person name="Chapman S.B."/>
            <person name="Gainer-Dewar J."/>
            <person name="Goldberg J."/>
            <person name="Gnerre S."/>
            <person name="Griggs A."/>
            <person name="Gujja S."/>
            <person name="Hansen M."/>
            <person name="Howarth C."/>
            <person name="Imamovic A."/>
            <person name="Ireland A."/>
            <person name="Larimer J."/>
            <person name="McCowan C."/>
            <person name="Murphy C."/>
            <person name="Pearson M."/>
            <person name="Poon T.W."/>
            <person name="Priest M."/>
            <person name="Roberts A."/>
            <person name="Saif S."/>
            <person name="Shea T."/>
            <person name="Sykes S."/>
            <person name="Wortman J."/>
            <person name="Nusbaum C."/>
            <person name="Birren B."/>
        </authorList>
    </citation>
    <scope>NUCLEOTIDE SEQUENCE [LARGE SCALE GENOMIC DNA]</scope>
    <source>
        <strain evidence="2 3">MGH 27</strain>
    </source>
</reference>
<evidence type="ECO:0008006" key="4">
    <source>
        <dbReference type="Google" id="ProtNLM"/>
    </source>
</evidence>
<dbReference type="EMBL" id="JCNZ01000011">
    <property type="protein sequence ID" value="EWF85999.1"/>
    <property type="molecule type" value="Genomic_DNA"/>
</dbReference>
<organism evidence="2 3">
    <name type="scientific">Klebsiella michiganensis</name>
    <dbReference type="NCBI Taxonomy" id="1134687"/>
    <lineage>
        <taxon>Bacteria</taxon>
        <taxon>Pseudomonadati</taxon>
        <taxon>Pseudomonadota</taxon>
        <taxon>Gammaproteobacteria</taxon>
        <taxon>Enterobacterales</taxon>
        <taxon>Enterobacteriaceae</taxon>
        <taxon>Klebsiella/Raoultella group</taxon>
        <taxon>Klebsiella</taxon>
    </lineage>
</organism>
<feature type="transmembrane region" description="Helical" evidence="1">
    <location>
        <begin position="107"/>
        <end position="133"/>
    </location>
</feature>
<feature type="transmembrane region" description="Helical" evidence="1">
    <location>
        <begin position="145"/>
        <end position="168"/>
    </location>
</feature>
<feature type="transmembrane region" description="Helical" evidence="1">
    <location>
        <begin position="7"/>
        <end position="29"/>
    </location>
</feature>
<keyword evidence="1" id="KW-0472">Membrane</keyword>
<dbReference type="Proteomes" id="UP000020202">
    <property type="component" value="Unassembled WGS sequence"/>
</dbReference>
<evidence type="ECO:0000313" key="2">
    <source>
        <dbReference type="EMBL" id="EWF85999.1"/>
    </source>
</evidence>
<evidence type="ECO:0000256" key="1">
    <source>
        <dbReference type="SAM" id="Phobius"/>
    </source>
</evidence>
<keyword evidence="1" id="KW-0812">Transmembrane</keyword>
<gene>
    <name evidence="2" type="ORF">L373_03918</name>
</gene>
<name>A0A7H5A5J5_9ENTR</name>
<evidence type="ECO:0000313" key="3">
    <source>
        <dbReference type="Proteomes" id="UP000020202"/>
    </source>
</evidence>
<dbReference type="Pfam" id="PF11158">
    <property type="entry name" value="DUF2938"/>
    <property type="match status" value="1"/>
</dbReference>
<feature type="transmembrane region" description="Helical" evidence="1">
    <location>
        <begin position="75"/>
        <end position="101"/>
    </location>
</feature>
<comment type="caution">
    <text evidence="2">The sequence shown here is derived from an EMBL/GenBank/DDBJ whole genome shotgun (WGS) entry which is preliminary data.</text>
</comment>
<proteinExistence type="predicted"/>
<sequence length="169" mass="18591">MEKEYTLDTIIVVKTVITGIGATLIMDLWSWCQKYILKIPPLNYALVGRWILWLARGKLCHRTIISTPEMAGERLTGWVFHYLTGIAFAFVPLLLSGAVWLDAPSLTLGLLAGGLTLFAPFIILQPALGFGIAASQTPRPSLARLLSVLTHLAWGFGLYIAALAIRAWE</sequence>